<sequence>MFFRFTCSQVNNLFTHEQFTRFRDDSQTANVLKGNLS</sequence>
<dbReference type="Proteomes" id="UP000214646">
    <property type="component" value="Unassembled WGS sequence"/>
</dbReference>
<gene>
    <name evidence="1" type="ORF">FRUB_02085</name>
</gene>
<name>A0A225E1U8_9BACT</name>
<dbReference type="AlphaFoldDB" id="A0A225E1U8"/>
<keyword evidence="2" id="KW-1185">Reference proteome</keyword>
<reference evidence="2" key="1">
    <citation type="submission" date="2017-06" db="EMBL/GenBank/DDBJ databases">
        <title>Genome analysis of Fimbriiglobus ruber SP5, the first member of the order Planctomycetales with confirmed chitinolytic capability.</title>
        <authorList>
            <person name="Ravin N.V."/>
            <person name="Rakitin A.L."/>
            <person name="Ivanova A.A."/>
            <person name="Beletsky A.V."/>
            <person name="Kulichevskaya I.S."/>
            <person name="Mardanov A.V."/>
            <person name="Dedysh S.N."/>
        </authorList>
    </citation>
    <scope>NUCLEOTIDE SEQUENCE [LARGE SCALE GENOMIC DNA]</scope>
    <source>
        <strain evidence="2">SP5</strain>
    </source>
</reference>
<protein>
    <submittedName>
        <fullName evidence="1">Uncharacterized protein</fullName>
    </submittedName>
</protein>
<proteinExistence type="predicted"/>
<accession>A0A225E1U8</accession>
<evidence type="ECO:0000313" key="1">
    <source>
        <dbReference type="EMBL" id="OWK45754.1"/>
    </source>
</evidence>
<dbReference type="EMBL" id="NIDE01000002">
    <property type="protein sequence ID" value="OWK45754.1"/>
    <property type="molecule type" value="Genomic_DNA"/>
</dbReference>
<evidence type="ECO:0000313" key="2">
    <source>
        <dbReference type="Proteomes" id="UP000214646"/>
    </source>
</evidence>
<organism evidence="1 2">
    <name type="scientific">Fimbriiglobus ruber</name>
    <dbReference type="NCBI Taxonomy" id="1908690"/>
    <lineage>
        <taxon>Bacteria</taxon>
        <taxon>Pseudomonadati</taxon>
        <taxon>Planctomycetota</taxon>
        <taxon>Planctomycetia</taxon>
        <taxon>Gemmatales</taxon>
        <taxon>Gemmataceae</taxon>
        <taxon>Fimbriiglobus</taxon>
    </lineage>
</organism>
<comment type="caution">
    <text evidence="1">The sequence shown here is derived from an EMBL/GenBank/DDBJ whole genome shotgun (WGS) entry which is preliminary data.</text>
</comment>